<reference evidence="2 4" key="1">
    <citation type="journal article" date="2017" name="Nature">
        <title>The sunflower genome provides insights into oil metabolism, flowering and Asterid evolution.</title>
        <authorList>
            <person name="Badouin H."/>
            <person name="Gouzy J."/>
            <person name="Grassa C.J."/>
            <person name="Murat F."/>
            <person name="Staton S.E."/>
            <person name="Cottret L."/>
            <person name="Lelandais-Briere C."/>
            <person name="Owens G.L."/>
            <person name="Carrere S."/>
            <person name="Mayjonade B."/>
            <person name="Legrand L."/>
            <person name="Gill N."/>
            <person name="Kane N.C."/>
            <person name="Bowers J.E."/>
            <person name="Hubner S."/>
            <person name="Bellec A."/>
            <person name="Berard A."/>
            <person name="Berges H."/>
            <person name="Blanchet N."/>
            <person name="Boniface M.C."/>
            <person name="Brunel D."/>
            <person name="Catrice O."/>
            <person name="Chaidir N."/>
            <person name="Claudel C."/>
            <person name="Donnadieu C."/>
            <person name="Faraut T."/>
            <person name="Fievet G."/>
            <person name="Helmstetter N."/>
            <person name="King M."/>
            <person name="Knapp S.J."/>
            <person name="Lai Z."/>
            <person name="Le Paslier M.C."/>
            <person name="Lippi Y."/>
            <person name="Lorenzon L."/>
            <person name="Mandel J.R."/>
            <person name="Marage G."/>
            <person name="Marchand G."/>
            <person name="Marquand E."/>
            <person name="Bret-Mestries E."/>
            <person name="Morien E."/>
            <person name="Nambeesan S."/>
            <person name="Nguyen T."/>
            <person name="Pegot-Espagnet P."/>
            <person name="Pouilly N."/>
            <person name="Raftis F."/>
            <person name="Sallet E."/>
            <person name="Schiex T."/>
            <person name="Thomas J."/>
            <person name="Vandecasteele C."/>
            <person name="Vares D."/>
            <person name="Vear F."/>
            <person name="Vautrin S."/>
            <person name="Crespi M."/>
            <person name="Mangin B."/>
            <person name="Burke J.M."/>
            <person name="Salse J."/>
            <person name="Munos S."/>
            <person name="Vincourt P."/>
            <person name="Rieseberg L.H."/>
            <person name="Langlade N.B."/>
        </authorList>
    </citation>
    <scope>NUCLEOTIDE SEQUENCE [LARGE SCALE GENOMIC DNA]</scope>
    <source>
        <strain evidence="4">cv. SF193</strain>
        <tissue evidence="2">Leaves</tissue>
    </source>
</reference>
<sequence>MAEVKLSFGFAVVLYVFMAARLCYTDNNRSSSSHENVEVQKLLNSLNKPAVKSIKSSDGDIIDCVRISDQPAFDHPLLKNHTIKMRPIYHPNPVDVTKVSSMMNSTTDGRSSSSITQLWHSTGKCPKGTIPVRRTKKVDVLRASSIKSFGKKRSSFGAKSSLFDVELDASEHHEYAVASTKNGQFYGSKSALNLWNPKVQESNEFSLAQTWVVGGTYETGLNTIEAGWQVYPLIYGDTNTRLFIYWTSDGYQKTGCYNLCSGFIQTNNKYAIGGSLSPTSETDGTQQELTILIWKDNAGGGDWWMQLNGETIGYWPSSLFTHLRNSASIIQWGGEIINRRSQGRHTTTQMGSGQFPKLWYRKASYIRKIETIDQSNALRTAEVSTSHEQNCYDILTRITTDNFWGTHFFYGGPGRNPNCP</sequence>
<dbReference type="Proteomes" id="UP000215914">
    <property type="component" value="Chromosome 12"/>
</dbReference>
<dbReference type="InterPro" id="IPR053168">
    <property type="entry name" value="Glutamic_endopeptidase"/>
</dbReference>
<organism evidence="3 4">
    <name type="scientific">Helianthus annuus</name>
    <name type="common">Common sunflower</name>
    <dbReference type="NCBI Taxonomy" id="4232"/>
    <lineage>
        <taxon>Eukaryota</taxon>
        <taxon>Viridiplantae</taxon>
        <taxon>Streptophyta</taxon>
        <taxon>Embryophyta</taxon>
        <taxon>Tracheophyta</taxon>
        <taxon>Spermatophyta</taxon>
        <taxon>Magnoliopsida</taxon>
        <taxon>eudicotyledons</taxon>
        <taxon>Gunneridae</taxon>
        <taxon>Pentapetalae</taxon>
        <taxon>asterids</taxon>
        <taxon>campanulids</taxon>
        <taxon>Asterales</taxon>
        <taxon>Asteraceae</taxon>
        <taxon>Asteroideae</taxon>
        <taxon>Heliantheae alliance</taxon>
        <taxon>Heliantheae</taxon>
        <taxon>Helianthus</taxon>
    </lineage>
</organism>
<dbReference type="EMBL" id="MNCJ02000327">
    <property type="protein sequence ID" value="KAF5777046.1"/>
    <property type="molecule type" value="Genomic_DNA"/>
</dbReference>
<keyword evidence="4" id="KW-1185">Reference proteome</keyword>
<gene>
    <name evidence="3" type="ORF">HannXRQ_Chr12g0361641</name>
    <name evidence="2" type="ORF">HanXRQr2_Chr12g0531061</name>
</gene>
<dbReference type="OrthoDB" id="1858978at2759"/>
<dbReference type="Gramene" id="mRNA:HanXRQr2_Chr12g0531061">
    <property type="protein sequence ID" value="mRNA:HanXRQr2_Chr12g0531061"/>
    <property type="gene ID" value="HanXRQr2_Chr12g0531061"/>
</dbReference>
<accession>A0A251T0M3</accession>
<dbReference type="PANTHER" id="PTHR31589:SF220">
    <property type="entry name" value="NEPROSIN DOMAIN-CONTAINING PROTEIN"/>
    <property type="match status" value="1"/>
</dbReference>
<dbReference type="InParanoid" id="A0A251T0M3"/>
<dbReference type="Gene3D" id="3.90.1320.10">
    <property type="entry name" value="Outer-capsid protein sigma 3, large lobe"/>
    <property type="match status" value="1"/>
</dbReference>
<dbReference type="PANTHER" id="PTHR31589">
    <property type="entry name" value="PROTEIN, PUTATIVE (DUF239)-RELATED-RELATED"/>
    <property type="match status" value="1"/>
</dbReference>
<dbReference type="AlphaFoldDB" id="A0A251T0M3"/>
<evidence type="ECO:0000313" key="3">
    <source>
        <dbReference type="EMBL" id="OTG04383.1"/>
    </source>
</evidence>
<dbReference type="Pfam" id="PF03080">
    <property type="entry name" value="Neprosin"/>
    <property type="match status" value="1"/>
</dbReference>
<evidence type="ECO:0000259" key="1">
    <source>
        <dbReference type="PROSITE" id="PS52045"/>
    </source>
</evidence>
<protein>
    <submittedName>
        <fullName evidence="2">Neprosin</fullName>
    </submittedName>
</protein>
<reference evidence="3" key="2">
    <citation type="submission" date="2017-02" db="EMBL/GenBank/DDBJ databases">
        <title>Sunflower complete genome.</title>
        <authorList>
            <person name="Langlade N."/>
            <person name="Munos S."/>
        </authorList>
    </citation>
    <scope>NUCLEOTIDE SEQUENCE [LARGE SCALE GENOMIC DNA]</scope>
    <source>
        <tissue evidence="3">Leaves</tissue>
    </source>
</reference>
<dbReference type="Pfam" id="PF14365">
    <property type="entry name" value="Neprosin_AP"/>
    <property type="match status" value="1"/>
</dbReference>
<name>A0A251T0M3_HELAN</name>
<dbReference type="InterPro" id="IPR025521">
    <property type="entry name" value="Neprosin_propep"/>
</dbReference>
<proteinExistence type="predicted"/>
<feature type="domain" description="Neprosin PEP catalytic" evidence="1">
    <location>
        <begin position="167"/>
        <end position="420"/>
    </location>
</feature>
<dbReference type="InterPro" id="IPR004314">
    <property type="entry name" value="Neprosin"/>
</dbReference>
<reference evidence="2" key="3">
    <citation type="submission" date="2020-06" db="EMBL/GenBank/DDBJ databases">
        <title>Helianthus annuus Genome sequencing and assembly Release 2.</title>
        <authorList>
            <person name="Gouzy J."/>
            <person name="Langlade N."/>
            <person name="Munos S."/>
        </authorList>
    </citation>
    <scope>NUCLEOTIDE SEQUENCE</scope>
    <source>
        <tissue evidence="2">Leaves</tissue>
    </source>
</reference>
<dbReference type="EMBL" id="CM007901">
    <property type="protein sequence ID" value="OTG04383.1"/>
    <property type="molecule type" value="Genomic_DNA"/>
</dbReference>
<dbReference type="OMA" id="ASEHHEY"/>
<evidence type="ECO:0000313" key="2">
    <source>
        <dbReference type="EMBL" id="KAF5777046.1"/>
    </source>
</evidence>
<dbReference type="STRING" id="4232.A0A251T0M3"/>
<dbReference type="PROSITE" id="PS52045">
    <property type="entry name" value="NEPROSIN_PEP_CD"/>
    <property type="match status" value="1"/>
</dbReference>
<evidence type="ECO:0000313" key="4">
    <source>
        <dbReference type="Proteomes" id="UP000215914"/>
    </source>
</evidence>